<evidence type="ECO:0000313" key="7">
    <source>
        <dbReference type="EMBL" id="CAA0118837.1"/>
    </source>
</evidence>
<keyword evidence="2 5" id="KW-0812">Transmembrane</keyword>
<feature type="transmembrane region" description="Helical" evidence="5">
    <location>
        <begin position="256"/>
        <end position="283"/>
    </location>
</feature>
<sequence length="337" mass="37582">MNPINQKRLSTFKSNKRAWFSWWIFLVLFILSLGAEFIANEHPLFVSYKGQWYWPVFTSYPETTFGGDFDTETDYNDPFIIDLINENGYIVRAPIPYSFDTHILDLNEPTPSPPTQKNWLGTDDQARDVSARIIYGFRISVLFALALTLGSSIIGVAVGAIQGYFSGLTDLIGQRFLEIWTNLPVLYLLIILSSIVTPSIWWLLLILLLFSWTALVDVVRAETLKTRKQDYVTAARALGLTDNQILLRHILPNATVAALTFLPFIMTGAITTLTSLDFLGFGLPPGSASLGELLAQGKANVHAPWLGLSGFFSIAILLTLLVFIGEGIRDAFDPRGR</sequence>
<keyword evidence="8" id="KW-1185">Reference proteome</keyword>
<evidence type="ECO:0000256" key="3">
    <source>
        <dbReference type="ARBA" id="ARBA00022989"/>
    </source>
</evidence>
<organism evidence="7 8">
    <name type="scientific">BD1-7 clade bacterium</name>
    <dbReference type="NCBI Taxonomy" id="2029982"/>
    <lineage>
        <taxon>Bacteria</taxon>
        <taxon>Pseudomonadati</taxon>
        <taxon>Pseudomonadota</taxon>
        <taxon>Gammaproteobacteria</taxon>
        <taxon>Cellvibrionales</taxon>
        <taxon>Spongiibacteraceae</taxon>
        <taxon>BD1-7 clade</taxon>
    </lineage>
</organism>
<feature type="transmembrane region" description="Helical" evidence="5">
    <location>
        <begin position="141"/>
        <end position="165"/>
    </location>
</feature>
<proteinExistence type="inferred from homology"/>
<comment type="similarity">
    <text evidence="5">Belongs to the binding-protein-dependent transport system permease family.</text>
</comment>
<dbReference type="Gene3D" id="1.10.3720.10">
    <property type="entry name" value="MetI-like"/>
    <property type="match status" value="1"/>
</dbReference>
<evidence type="ECO:0000256" key="1">
    <source>
        <dbReference type="ARBA" id="ARBA00004651"/>
    </source>
</evidence>
<dbReference type="InterPro" id="IPR000515">
    <property type="entry name" value="MetI-like"/>
</dbReference>
<dbReference type="PROSITE" id="PS50928">
    <property type="entry name" value="ABC_TM1"/>
    <property type="match status" value="1"/>
</dbReference>
<dbReference type="GO" id="GO:0042884">
    <property type="term" value="P:microcin transport"/>
    <property type="evidence" value="ECO:0007669"/>
    <property type="project" value="TreeGrafter"/>
</dbReference>
<dbReference type="PANTHER" id="PTHR30325">
    <property type="entry name" value="MEMBRANE COMPONENT OF ABC TRANSPORTER"/>
    <property type="match status" value="1"/>
</dbReference>
<reference evidence="7 8" key="1">
    <citation type="submission" date="2019-11" db="EMBL/GenBank/DDBJ databases">
        <authorList>
            <person name="Holert J."/>
        </authorList>
    </citation>
    <scope>NUCLEOTIDE SEQUENCE [LARGE SCALE GENOMIC DNA]</scope>
    <source>
        <strain evidence="7">SB11_3</strain>
    </source>
</reference>
<evidence type="ECO:0000256" key="2">
    <source>
        <dbReference type="ARBA" id="ARBA00022692"/>
    </source>
</evidence>
<feature type="domain" description="ABC transmembrane type-1" evidence="6">
    <location>
        <begin position="137"/>
        <end position="329"/>
    </location>
</feature>
<accession>A0A5S9QKM2</accession>
<keyword evidence="4 5" id="KW-0472">Membrane</keyword>
<dbReference type="NCBIfam" id="NF011596">
    <property type="entry name" value="PRK15021.1"/>
    <property type="match status" value="1"/>
</dbReference>
<comment type="subcellular location">
    <subcellularLocation>
        <location evidence="1 5">Cell membrane</location>
        <topology evidence="1 5">Multi-pass membrane protein</topology>
    </subcellularLocation>
</comment>
<dbReference type="CDD" id="cd06261">
    <property type="entry name" value="TM_PBP2"/>
    <property type="match status" value="1"/>
</dbReference>
<dbReference type="GO" id="GO:0005886">
    <property type="term" value="C:plasma membrane"/>
    <property type="evidence" value="ECO:0007669"/>
    <property type="project" value="UniProtKB-SubCell"/>
</dbReference>
<dbReference type="GO" id="GO:0055085">
    <property type="term" value="P:transmembrane transport"/>
    <property type="evidence" value="ECO:0007669"/>
    <property type="project" value="InterPro"/>
</dbReference>
<evidence type="ECO:0000259" key="6">
    <source>
        <dbReference type="PROSITE" id="PS50928"/>
    </source>
</evidence>
<gene>
    <name evidence="7" type="primary">yejE</name>
    <name evidence="7" type="ORF">OPDIPICF_02180</name>
</gene>
<dbReference type="EMBL" id="CACSIO010000034">
    <property type="protein sequence ID" value="CAA0118837.1"/>
    <property type="molecule type" value="Genomic_DNA"/>
</dbReference>
<feature type="transmembrane region" description="Helical" evidence="5">
    <location>
        <begin position="303"/>
        <end position="325"/>
    </location>
</feature>
<dbReference type="SUPFAM" id="SSF161098">
    <property type="entry name" value="MetI-like"/>
    <property type="match status" value="1"/>
</dbReference>
<dbReference type="PANTHER" id="PTHR30325:SF0">
    <property type="entry name" value="INNER MEMBRANE ABC TRANSPORTER PERMEASE PROTEIN YEJE"/>
    <property type="match status" value="1"/>
</dbReference>
<evidence type="ECO:0000256" key="5">
    <source>
        <dbReference type="RuleBase" id="RU363032"/>
    </source>
</evidence>
<feature type="transmembrane region" description="Helical" evidence="5">
    <location>
        <begin position="185"/>
        <end position="210"/>
    </location>
</feature>
<name>A0A5S9QKM2_9GAMM</name>
<feature type="transmembrane region" description="Helical" evidence="5">
    <location>
        <begin position="20"/>
        <end position="39"/>
    </location>
</feature>
<keyword evidence="5" id="KW-0813">Transport</keyword>
<evidence type="ECO:0000313" key="8">
    <source>
        <dbReference type="Proteomes" id="UP000441399"/>
    </source>
</evidence>
<dbReference type="Proteomes" id="UP000441399">
    <property type="component" value="Unassembled WGS sequence"/>
</dbReference>
<dbReference type="AlphaFoldDB" id="A0A5S9QKM2"/>
<protein>
    <submittedName>
        <fullName evidence="7">Inner membrane ABC transporter permease protein YejE</fullName>
    </submittedName>
</protein>
<dbReference type="Pfam" id="PF00528">
    <property type="entry name" value="BPD_transp_1"/>
    <property type="match status" value="1"/>
</dbReference>
<dbReference type="OrthoDB" id="9805884at2"/>
<keyword evidence="3 5" id="KW-1133">Transmembrane helix</keyword>
<dbReference type="InterPro" id="IPR035906">
    <property type="entry name" value="MetI-like_sf"/>
</dbReference>
<evidence type="ECO:0000256" key="4">
    <source>
        <dbReference type="ARBA" id="ARBA00023136"/>
    </source>
</evidence>